<dbReference type="InterPro" id="IPR004108">
    <property type="entry name" value="Fe_hydrogenase_lsu_C"/>
</dbReference>
<evidence type="ECO:0000259" key="5">
    <source>
        <dbReference type="PROSITE" id="PS50112"/>
    </source>
</evidence>
<dbReference type="InterPro" id="IPR017900">
    <property type="entry name" value="4Fe4S_Fe_S_CS"/>
</dbReference>
<dbReference type="Pfam" id="PF02906">
    <property type="entry name" value="Fe_hyd_lg_C"/>
    <property type="match status" value="1"/>
</dbReference>
<reference evidence="8" key="1">
    <citation type="journal article" date="2023" name="J. Hazard. Mater.">
        <title>Anaerobic biodegradation of pyrene and benzo[a]pyrene by a new sulfate-reducing Desulforamulus aquiferis strain DSA.</title>
        <authorList>
            <person name="Zhang Z."/>
            <person name="Sun J."/>
            <person name="Gong X."/>
            <person name="Wang C."/>
            <person name="Wang H."/>
        </authorList>
    </citation>
    <scope>NUCLEOTIDE SEQUENCE</scope>
    <source>
        <strain evidence="8">DSA</strain>
    </source>
</reference>
<comment type="caution">
    <text evidence="8">The sequence shown here is derived from an EMBL/GenBank/DDBJ whole genome shotgun (WGS) entry which is preliminary data.</text>
</comment>
<keyword evidence="4" id="KW-0411">Iron-sulfur</keyword>
<dbReference type="InterPro" id="IPR000014">
    <property type="entry name" value="PAS"/>
</dbReference>
<dbReference type="AlphaFoldDB" id="A0AAW7ZBE6"/>
<dbReference type="PROSITE" id="PS51656">
    <property type="entry name" value="4FE4S"/>
    <property type="match status" value="1"/>
</dbReference>
<dbReference type="InterPro" id="IPR009016">
    <property type="entry name" value="Fe_hydrogenase"/>
</dbReference>
<gene>
    <name evidence="8" type="ORF">P6N53_05725</name>
</gene>
<evidence type="ECO:0000313" key="9">
    <source>
        <dbReference type="Proteomes" id="UP001172911"/>
    </source>
</evidence>
<dbReference type="Pfam" id="PF04060">
    <property type="entry name" value="FeS"/>
    <property type="match status" value="1"/>
</dbReference>
<dbReference type="CDD" id="cd00130">
    <property type="entry name" value="PAS"/>
    <property type="match status" value="1"/>
</dbReference>
<evidence type="ECO:0000256" key="4">
    <source>
        <dbReference type="ARBA" id="ARBA00023014"/>
    </source>
</evidence>
<dbReference type="InterPro" id="IPR050340">
    <property type="entry name" value="Cytosolic_Fe-S_CAF"/>
</dbReference>
<dbReference type="PROSITE" id="PS50112">
    <property type="entry name" value="PAS"/>
    <property type="match status" value="1"/>
</dbReference>
<organism evidence="8 9">
    <name type="scientific">Desulforamulus aquiferis</name>
    <dbReference type="NCBI Taxonomy" id="1397668"/>
    <lineage>
        <taxon>Bacteria</taxon>
        <taxon>Bacillati</taxon>
        <taxon>Bacillota</taxon>
        <taxon>Clostridia</taxon>
        <taxon>Eubacteriales</taxon>
        <taxon>Peptococcaceae</taxon>
        <taxon>Desulforamulus</taxon>
    </lineage>
</organism>
<feature type="domain" description="4Fe-4S ferredoxin-type" evidence="6">
    <location>
        <begin position="1"/>
        <end position="30"/>
    </location>
</feature>
<protein>
    <submittedName>
        <fullName evidence="8">[Fe-Fe] hydrogenase large subunit C-terminal domain-containing protein</fullName>
    </submittedName>
</protein>
<dbReference type="Gene3D" id="3.30.70.20">
    <property type="match status" value="1"/>
</dbReference>
<feature type="domain" description="PAS" evidence="5">
    <location>
        <begin position="413"/>
        <end position="461"/>
    </location>
</feature>
<dbReference type="PROSITE" id="PS51379">
    <property type="entry name" value="4FE4S_FER_2"/>
    <property type="match status" value="2"/>
</dbReference>
<keyword evidence="3" id="KW-0408">Iron</keyword>
<dbReference type="SMART" id="SM00091">
    <property type="entry name" value="PAS"/>
    <property type="match status" value="1"/>
</dbReference>
<dbReference type="Gene3D" id="1.10.15.40">
    <property type="entry name" value="Electron transport complex subunit B, putative Fe-S cluster"/>
    <property type="match status" value="1"/>
</dbReference>
<name>A0AAW7ZBE6_9FIRM</name>
<dbReference type="SUPFAM" id="SSF53920">
    <property type="entry name" value="Fe-only hydrogenase"/>
    <property type="match status" value="1"/>
</dbReference>
<dbReference type="InterPro" id="IPR007202">
    <property type="entry name" value="4Fe-4S_dom"/>
</dbReference>
<dbReference type="SUPFAM" id="SSF54862">
    <property type="entry name" value="4Fe-4S ferredoxins"/>
    <property type="match status" value="1"/>
</dbReference>
<dbReference type="InterPro" id="IPR017896">
    <property type="entry name" value="4Fe4S_Fe-S-bd"/>
</dbReference>
<keyword evidence="2" id="KW-0479">Metal-binding</keyword>
<evidence type="ECO:0000259" key="7">
    <source>
        <dbReference type="PROSITE" id="PS51656"/>
    </source>
</evidence>
<keyword evidence="9" id="KW-1185">Reference proteome</keyword>
<evidence type="ECO:0000256" key="1">
    <source>
        <dbReference type="ARBA" id="ARBA00022485"/>
    </source>
</evidence>
<dbReference type="Proteomes" id="UP001172911">
    <property type="component" value="Unassembled WGS sequence"/>
</dbReference>
<feature type="domain" description="4Fe-4S" evidence="7">
    <location>
        <begin position="361"/>
        <end position="422"/>
    </location>
</feature>
<dbReference type="RefSeq" id="WP_304541808.1">
    <property type="nucleotide sequence ID" value="NZ_JARPTC010000007.1"/>
</dbReference>
<dbReference type="EMBL" id="JARPTC010000007">
    <property type="protein sequence ID" value="MDO7786721.1"/>
    <property type="molecule type" value="Genomic_DNA"/>
</dbReference>
<dbReference type="Gene3D" id="3.40.950.10">
    <property type="entry name" value="Fe-only Hydrogenase (Larger Subunit), Chain L, domain 3"/>
    <property type="match status" value="1"/>
</dbReference>
<evidence type="ECO:0000256" key="3">
    <source>
        <dbReference type="ARBA" id="ARBA00023004"/>
    </source>
</evidence>
<dbReference type="InterPro" id="IPR013767">
    <property type="entry name" value="PAS_fold"/>
</dbReference>
<dbReference type="InterPro" id="IPR035965">
    <property type="entry name" value="PAS-like_dom_sf"/>
</dbReference>
<dbReference type="Pfam" id="PF00989">
    <property type="entry name" value="PAS"/>
    <property type="match status" value="1"/>
</dbReference>
<dbReference type="GO" id="GO:0046872">
    <property type="term" value="F:metal ion binding"/>
    <property type="evidence" value="ECO:0007669"/>
    <property type="project" value="UniProtKB-KW"/>
</dbReference>
<feature type="domain" description="4Fe-4S ferredoxin-type" evidence="6">
    <location>
        <begin position="36"/>
        <end position="65"/>
    </location>
</feature>
<dbReference type="Pfam" id="PF12838">
    <property type="entry name" value="Fer4_7"/>
    <property type="match status" value="1"/>
</dbReference>
<dbReference type="SUPFAM" id="SSF55785">
    <property type="entry name" value="PYP-like sensor domain (PAS domain)"/>
    <property type="match status" value="1"/>
</dbReference>
<keyword evidence="1" id="KW-0004">4Fe-4S</keyword>
<dbReference type="GO" id="GO:0006355">
    <property type="term" value="P:regulation of DNA-templated transcription"/>
    <property type="evidence" value="ECO:0007669"/>
    <property type="project" value="InterPro"/>
</dbReference>
<accession>A0AAW7ZBE6</accession>
<dbReference type="PANTHER" id="PTHR11615">
    <property type="entry name" value="NITRATE, FORMATE, IRON DEHYDROGENASE"/>
    <property type="match status" value="1"/>
</dbReference>
<dbReference type="GO" id="GO:0051539">
    <property type="term" value="F:4 iron, 4 sulfur cluster binding"/>
    <property type="evidence" value="ECO:0007669"/>
    <property type="project" value="UniProtKB-KW"/>
</dbReference>
<evidence type="ECO:0000259" key="6">
    <source>
        <dbReference type="PROSITE" id="PS51379"/>
    </source>
</evidence>
<reference evidence="8" key="2">
    <citation type="submission" date="2023-03" db="EMBL/GenBank/DDBJ databases">
        <authorList>
            <person name="Zhang Z."/>
        </authorList>
    </citation>
    <scope>NUCLEOTIDE SEQUENCE</scope>
    <source>
        <strain evidence="8">DSA</strain>
    </source>
</reference>
<evidence type="ECO:0000313" key="8">
    <source>
        <dbReference type="EMBL" id="MDO7786721.1"/>
    </source>
</evidence>
<proteinExistence type="predicted"/>
<evidence type="ECO:0000256" key="2">
    <source>
        <dbReference type="ARBA" id="ARBA00022723"/>
    </source>
</evidence>
<sequence>MGLIYTGAKCRDCYRCVRICQLKAIRINSSGITRKPHAQVIDDLCVHCGQCILACPQRAKKPVSDLEQVQSLLAEGVPVTAVVAASFISALPLKNPDVLPGLIKKLGFAQVQETSIGAGQVTKQYLEIGFKEPILVSYCPVIVNLIERHYPELIPMLAPVISPMIAQGRIIKHMNPDSKVVYIGPCAAKRDEAQLLGLEDTVDFFLGFNELWGWIEEKKLDPKGEPPTSFDNFSPCHNRIFPVEGGMVWTVSDELREAGETFITMSGLDNCIDFIKHLSKKEIANPPKLMELWACKGGCVNGPLSLCLEESLFMRQRKLLEYYNSSADCAFETPELKLPALSLKRTFRNRKVIQLVPSEVEIKGILAKTGKVTPGQEFNCGNCGYNSCRDKAIAVYQGKAEVEMCIPYMRKRAESMSNLVISAMPNGIIVVGKNLDILEMNQAAENLFNCSSSELVGQRLLALIPATNFLKVIQTGEMLTNTSTYPDLGIVTREIIFPVKNTDLVVGIFVDITAEKRRREQTDLVKSQTIQQAQEVIEKQMIMAQEIAGLLGETTAETKVQLGKLIKLMRQDPL</sequence>
<dbReference type="PROSITE" id="PS00198">
    <property type="entry name" value="4FE4S_FER_1"/>
    <property type="match status" value="1"/>
</dbReference>
<dbReference type="Gene3D" id="3.30.450.20">
    <property type="entry name" value="PAS domain"/>
    <property type="match status" value="1"/>
</dbReference>